<accession>A0A6H0X604</accession>
<reference evidence="1 2" key="1">
    <citation type="submission" date="2020-03" db="EMBL/GenBank/DDBJ databases">
        <authorList>
            <person name="Skorynina A."/>
            <person name="Kazantseva O."/>
            <person name="Baycher S."/>
            <person name="Piligrimova E."/>
            <person name="Kuliabin V."/>
            <person name="Shadrin A."/>
        </authorList>
    </citation>
    <scope>NUCLEOTIDE SEQUENCE [LARGE SCALE GENOMIC DNA]</scope>
</reference>
<name>A0A6H0X604_9CAUD</name>
<proteinExistence type="predicted"/>
<gene>
    <name evidence="1" type="ORF">Izhevsk_70</name>
</gene>
<dbReference type="Proteomes" id="UP000503405">
    <property type="component" value="Segment"/>
</dbReference>
<evidence type="ECO:0000313" key="1">
    <source>
        <dbReference type="EMBL" id="QIW89751.1"/>
    </source>
</evidence>
<evidence type="ECO:0000313" key="2">
    <source>
        <dbReference type="Proteomes" id="UP000503405"/>
    </source>
</evidence>
<sequence length="71" mass="8243">MWIPMDETESYRVIVIACNTKGCNGKITHESWLGDFSPRLDEECPKCKTYYCVKLKNVEEDRIISRGVITK</sequence>
<protein>
    <submittedName>
        <fullName evidence="1">Uncharacterized protein</fullName>
    </submittedName>
</protein>
<dbReference type="EMBL" id="MT254578">
    <property type="protein sequence ID" value="QIW89751.1"/>
    <property type="molecule type" value="Genomic_DNA"/>
</dbReference>
<organism evidence="1 2">
    <name type="scientific">Bacillus phage Izhevsk</name>
    <dbReference type="NCBI Taxonomy" id="2724322"/>
    <lineage>
        <taxon>Viruses</taxon>
        <taxon>Duplodnaviria</taxon>
        <taxon>Heunggongvirae</taxon>
        <taxon>Uroviricota</taxon>
        <taxon>Caudoviricetes</taxon>
        <taxon>Joanripponvirinae</taxon>
        <taxon>Tsamsavirus</taxon>
        <taxon>Tsamsavirus izhevsk</taxon>
    </lineage>
</organism>
<keyword evidence="2" id="KW-1185">Reference proteome</keyword>